<name>A0A371G613_MUCPR</name>
<dbReference type="Proteomes" id="UP000257109">
    <property type="component" value="Unassembled WGS sequence"/>
</dbReference>
<proteinExistence type="predicted"/>
<dbReference type="OrthoDB" id="696267at2759"/>
<organism evidence="1 2">
    <name type="scientific">Mucuna pruriens</name>
    <name type="common">Velvet bean</name>
    <name type="synonym">Dolichos pruriens</name>
    <dbReference type="NCBI Taxonomy" id="157652"/>
    <lineage>
        <taxon>Eukaryota</taxon>
        <taxon>Viridiplantae</taxon>
        <taxon>Streptophyta</taxon>
        <taxon>Embryophyta</taxon>
        <taxon>Tracheophyta</taxon>
        <taxon>Spermatophyta</taxon>
        <taxon>Magnoliopsida</taxon>
        <taxon>eudicotyledons</taxon>
        <taxon>Gunneridae</taxon>
        <taxon>Pentapetalae</taxon>
        <taxon>rosids</taxon>
        <taxon>fabids</taxon>
        <taxon>Fabales</taxon>
        <taxon>Fabaceae</taxon>
        <taxon>Papilionoideae</taxon>
        <taxon>50 kb inversion clade</taxon>
        <taxon>NPAAA clade</taxon>
        <taxon>indigoferoid/millettioid clade</taxon>
        <taxon>Phaseoleae</taxon>
        <taxon>Mucuna</taxon>
    </lineage>
</organism>
<gene>
    <name evidence="1" type="ORF">CR513_32723</name>
</gene>
<reference evidence="1" key="1">
    <citation type="submission" date="2018-05" db="EMBL/GenBank/DDBJ databases">
        <title>Draft genome of Mucuna pruriens seed.</title>
        <authorList>
            <person name="Nnadi N.E."/>
            <person name="Vos R."/>
            <person name="Hasami M.H."/>
            <person name="Devisetty U.K."/>
            <person name="Aguiy J.C."/>
        </authorList>
    </citation>
    <scope>NUCLEOTIDE SEQUENCE [LARGE SCALE GENOMIC DNA]</scope>
    <source>
        <strain evidence="1">JCA_2017</strain>
    </source>
</reference>
<keyword evidence="2" id="KW-1185">Reference proteome</keyword>
<accession>A0A371G613</accession>
<comment type="caution">
    <text evidence="1">The sequence shown here is derived from an EMBL/GenBank/DDBJ whole genome shotgun (WGS) entry which is preliminary data.</text>
</comment>
<sequence>MEENESELVSHVSLGVTWYSELRWPLNWIVDVDSAIGPRLLGCAFRELLGCKAWPGQDGWAIEPSSFGGSAAQGSESQRYASQAAEEGFLFEIVYREAGVMPARGTPSWLDHGVVTPRSAYVSAKKLVGMADAICWRGPLSITVSPYWLRECVCEGAADGAEHYFYFYETLFSKLGITLPFTAFEQSVLCALNIAPTQLNPNSWAFELLSEDLGWEPSLGVFSGSSLPAEWRR</sequence>
<dbReference type="AlphaFoldDB" id="A0A371G613"/>
<feature type="non-terminal residue" evidence="1">
    <location>
        <position position="1"/>
    </location>
</feature>
<protein>
    <submittedName>
        <fullName evidence="1">Uncharacterized protein</fullName>
    </submittedName>
</protein>
<evidence type="ECO:0000313" key="1">
    <source>
        <dbReference type="EMBL" id="RDX86000.1"/>
    </source>
</evidence>
<evidence type="ECO:0000313" key="2">
    <source>
        <dbReference type="Proteomes" id="UP000257109"/>
    </source>
</evidence>
<dbReference type="EMBL" id="QJKJ01006646">
    <property type="protein sequence ID" value="RDX86000.1"/>
    <property type="molecule type" value="Genomic_DNA"/>
</dbReference>